<keyword evidence="6 7" id="KW-0472">Membrane</keyword>
<dbReference type="SUPFAM" id="SSF161098">
    <property type="entry name" value="MetI-like"/>
    <property type="match status" value="1"/>
</dbReference>
<dbReference type="Pfam" id="PF00528">
    <property type="entry name" value="BPD_transp_1"/>
    <property type="match status" value="1"/>
</dbReference>
<keyword evidence="5 7" id="KW-1133">Transmembrane helix</keyword>
<accession>A0A2Z2K709</accession>
<feature type="transmembrane region" description="Helical" evidence="7">
    <location>
        <begin position="294"/>
        <end position="312"/>
    </location>
</feature>
<dbReference type="GO" id="GO:0055085">
    <property type="term" value="P:transmembrane transport"/>
    <property type="evidence" value="ECO:0007669"/>
    <property type="project" value="InterPro"/>
</dbReference>
<dbReference type="CDD" id="cd06261">
    <property type="entry name" value="TM_PBP2"/>
    <property type="match status" value="1"/>
</dbReference>
<proteinExistence type="inferred from homology"/>
<dbReference type="Proteomes" id="UP000249890">
    <property type="component" value="Chromosome"/>
</dbReference>
<feature type="transmembrane region" description="Helical" evidence="7">
    <location>
        <begin position="188"/>
        <end position="207"/>
    </location>
</feature>
<keyword evidence="4 7" id="KW-0812">Transmembrane</keyword>
<dbReference type="AlphaFoldDB" id="A0A2Z2K709"/>
<evidence type="ECO:0000313" key="10">
    <source>
        <dbReference type="Proteomes" id="UP000249890"/>
    </source>
</evidence>
<evidence type="ECO:0000256" key="1">
    <source>
        <dbReference type="ARBA" id="ARBA00004651"/>
    </source>
</evidence>
<evidence type="ECO:0000256" key="2">
    <source>
        <dbReference type="ARBA" id="ARBA00022448"/>
    </source>
</evidence>
<evidence type="ECO:0000313" key="9">
    <source>
        <dbReference type="EMBL" id="ASA20764.1"/>
    </source>
</evidence>
<dbReference type="Gene3D" id="1.10.3720.10">
    <property type="entry name" value="MetI-like"/>
    <property type="match status" value="1"/>
</dbReference>
<feature type="transmembrane region" description="Helical" evidence="7">
    <location>
        <begin position="31"/>
        <end position="58"/>
    </location>
</feature>
<keyword evidence="3" id="KW-1003">Cell membrane</keyword>
<name>A0A2Z2K709_9BACL</name>
<dbReference type="PANTHER" id="PTHR43227">
    <property type="entry name" value="BLL4140 PROTEIN"/>
    <property type="match status" value="1"/>
</dbReference>
<dbReference type="InterPro" id="IPR035906">
    <property type="entry name" value="MetI-like_sf"/>
</dbReference>
<comment type="similarity">
    <text evidence="7">Belongs to the binding-protein-dependent transport system permease family.</text>
</comment>
<evidence type="ECO:0000256" key="3">
    <source>
        <dbReference type="ARBA" id="ARBA00022475"/>
    </source>
</evidence>
<evidence type="ECO:0000259" key="8">
    <source>
        <dbReference type="PROSITE" id="PS50928"/>
    </source>
</evidence>
<feature type="transmembrane region" description="Helical" evidence="7">
    <location>
        <begin position="228"/>
        <end position="249"/>
    </location>
</feature>
<keyword evidence="2 7" id="KW-0813">Transport</keyword>
<evidence type="ECO:0000256" key="4">
    <source>
        <dbReference type="ARBA" id="ARBA00022692"/>
    </source>
</evidence>
<dbReference type="InterPro" id="IPR050809">
    <property type="entry name" value="UgpAE/MalFG_permease"/>
</dbReference>
<organism evidence="9 10">
    <name type="scientific">Paenibacillus donghaensis</name>
    <dbReference type="NCBI Taxonomy" id="414771"/>
    <lineage>
        <taxon>Bacteria</taxon>
        <taxon>Bacillati</taxon>
        <taxon>Bacillota</taxon>
        <taxon>Bacilli</taxon>
        <taxon>Bacillales</taxon>
        <taxon>Paenibacillaceae</taxon>
        <taxon>Paenibacillus</taxon>
    </lineage>
</organism>
<gene>
    <name evidence="9" type="ORF">B9T62_08190</name>
</gene>
<comment type="subcellular location">
    <subcellularLocation>
        <location evidence="1 7">Cell membrane</location>
        <topology evidence="1 7">Multi-pass membrane protein</topology>
    </subcellularLocation>
</comment>
<evidence type="ECO:0000256" key="6">
    <source>
        <dbReference type="ARBA" id="ARBA00023136"/>
    </source>
</evidence>
<evidence type="ECO:0000256" key="7">
    <source>
        <dbReference type="RuleBase" id="RU363032"/>
    </source>
</evidence>
<sequence>MQIKTDVPAGLKQRKKFKKGNLLLDLKQNRVLYLMFVPIAIYYVIFSYIPMGGIVMAFQSYTLKGGLFSSPWVGFENFDYFFSSGKAWLVTRNTVVYNVIFLTAYTCFSLGAAIFLSEIQKKWFKKLSQTLMFLPYFISWVTVSAFVYNFLNYEYGIVNKMLEYFNIAALDIYSETSYWYILLPFLYVWKWVGYGSVLYLAAIVGIDQEIYEAATIDGATRFQKITKITLPLLKPTMIILILLGLGRIMRGEFDMFYQLIGNNGRLMDATDIIDTLAFRSLIGTADFGMASSVGVYQSVLTLIIILTANWLVRRYDKDQALF</sequence>
<keyword evidence="10" id="KW-1185">Reference proteome</keyword>
<dbReference type="PANTHER" id="PTHR43227:SF11">
    <property type="entry name" value="BLL4140 PROTEIN"/>
    <property type="match status" value="1"/>
</dbReference>
<dbReference type="KEGG" id="pdh:B9T62_08190"/>
<dbReference type="PROSITE" id="PS50928">
    <property type="entry name" value="ABC_TM1"/>
    <property type="match status" value="1"/>
</dbReference>
<feature type="transmembrane region" description="Helical" evidence="7">
    <location>
        <begin position="95"/>
        <end position="119"/>
    </location>
</feature>
<protein>
    <submittedName>
        <fullName evidence="9">Sugar ABC transporter permease</fullName>
    </submittedName>
</protein>
<feature type="transmembrane region" description="Helical" evidence="7">
    <location>
        <begin position="131"/>
        <end position="151"/>
    </location>
</feature>
<dbReference type="EMBL" id="CP021780">
    <property type="protein sequence ID" value="ASA20764.1"/>
    <property type="molecule type" value="Genomic_DNA"/>
</dbReference>
<dbReference type="OrthoDB" id="9785836at2"/>
<dbReference type="GO" id="GO:0005886">
    <property type="term" value="C:plasma membrane"/>
    <property type="evidence" value="ECO:0007669"/>
    <property type="project" value="UniProtKB-SubCell"/>
</dbReference>
<reference evidence="9 10" key="1">
    <citation type="submission" date="2017-06" db="EMBL/GenBank/DDBJ databases">
        <title>Complete genome sequence of Paenibacillus donghaensis KCTC 13049T isolated from East Sea sediment, South Korea.</title>
        <authorList>
            <person name="Jung B.K."/>
            <person name="Hong S.-J."/>
            <person name="Shin J.-H."/>
        </authorList>
    </citation>
    <scope>NUCLEOTIDE SEQUENCE [LARGE SCALE GENOMIC DNA]</scope>
    <source>
        <strain evidence="9 10">KCTC 13049</strain>
    </source>
</reference>
<evidence type="ECO:0000256" key="5">
    <source>
        <dbReference type="ARBA" id="ARBA00022989"/>
    </source>
</evidence>
<feature type="domain" description="ABC transmembrane type-1" evidence="8">
    <location>
        <begin position="91"/>
        <end position="308"/>
    </location>
</feature>
<dbReference type="InterPro" id="IPR000515">
    <property type="entry name" value="MetI-like"/>
</dbReference>